<dbReference type="PANTHER" id="PTHR42110:SF1">
    <property type="entry name" value="L-ASPARAGINASE, PUTATIVE (AFU_ORTHOLOGUE AFUA_3G11890)-RELATED"/>
    <property type="match status" value="1"/>
</dbReference>
<dbReference type="InterPro" id="IPR010349">
    <property type="entry name" value="Asparaginase_II"/>
</dbReference>
<dbReference type="Pfam" id="PF06089">
    <property type="entry name" value="Asparaginase_II"/>
    <property type="match status" value="1"/>
</dbReference>
<dbReference type="EMBL" id="DPIY01000007">
    <property type="protein sequence ID" value="HCT57168.1"/>
    <property type="molecule type" value="Genomic_DNA"/>
</dbReference>
<dbReference type="AlphaFoldDB" id="A0A3D4V958"/>
<dbReference type="OMA" id="EHNCSGK"/>
<comment type="caution">
    <text evidence="1">The sequence shown here is derived from an EMBL/GenBank/DDBJ whole genome shotgun (WGS) entry which is preliminary data.</text>
</comment>
<accession>A0A3D4V958</accession>
<gene>
    <name evidence="1" type="ORF">DGD08_08140</name>
</gene>
<reference evidence="1 2" key="1">
    <citation type="journal article" date="2018" name="Nat. Biotechnol.">
        <title>A standardized bacterial taxonomy based on genome phylogeny substantially revises the tree of life.</title>
        <authorList>
            <person name="Parks D.H."/>
            <person name="Chuvochina M."/>
            <person name="Waite D.W."/>
            <person name="Rinke C."/>
            <person name="Skarshewski A."/>
            <person name="Chaumeil P.A."/>
            <person name="Hugenholtz P."/>
        </authorList>
    </citation>
    <scope>NUCLEOTIDE SEQUENCE [LARGE SCALE GENOMIC DNA]</scope>
    <source>
        <strain evidence="1">UBA8844</strain>
    </source>
</reference>
<proteinExistence type="predicted"/>
<dbReference type="Proteomes" id="UP000264071">
    <property type="component" value="Unassembled WGS sequence"/>
</dbReference>
<evidence type="ECO:0000313" key="1">
    <source>
        <dbReference type="EMBL" id="HCT57168.1"/>
    </source>
</evidence>
<organism evidence="1 2">
    <name type="scientific">Gemmatimonas aurantiaca</name>
    <dbReference type="NCBI Taxonomy" id="173480"/>
    <lineage>
        <taxon>Bacteria</taxon>
        <taxon>Pseudomonadati</taxon>
        <taxon>Gemmatimonadota</taxon>
        <taxon>Gemmatimonadia</taxon>
        <taxon>Gemmatimonadales</taxon>
        <taxon>Gemmatimonadaceae</taxon>
        <taxon>Gemmatimonas</taxon>
    </lineage>
</organism>
<name>A0A3D4V958_9BACT</name>
<protein>
    <submittedName>
        <fullName evidence="1">Asparaginase</fullName>
    </submittedName>
</protein>
<sequence length="371" mass="39179">MWIPEVLTRANADSRIEPAPGGVTAAGRPLGARLRGGAALDVAVTRGDLVESTHRVHAAVVSADGALLDSARDPQLSTWWRSCAKPFQVMPLLRSGGLDALQWGVDELALACASHGGEPEHVAVAARMLEQLGLEEGDLACGPHDPLAARGGRLLRDAGQRPSRLHNNCSGKHAAMLARARQSGLATAGYERADHPVQRDCRQAVAEWTGVPEQALGVSVDGCGVSVFALPLANMALAYARLAEAAHVGDDVSRRVVTAMTEQPFLVGGTDRFDTLLMEACRGNVICKIGAEGVHTFAIVDRRIGFALKVEDGAPRAQFPAVLALLDAYDALPRTLPSPLADFLQRPVRNTRGEQVGAVTVSGVPVGQRFS</sequence>
<evidence type="ECO:0000313" key="2">
    <source>
        <dbReference type="Proteomes" id="UP000264071"/>
    </source>
</evidence>
<dbReference type="PANTHER" id="PTHR42110">
    <property type="entry name" value="L-ASPARAGINASE, PUTATIVE (AFU_ORTHOLOGUE AFUA_3G11890)-RELATED"/>
    <property type="match status" value="1"/>
</dbReference>